<protein>
    <submittedName>
        <fullName evidence="3">Cytochrome b pre-mRNA-processing protein 3</fullName>
    </submittedName>
</protein>
<dbReference type="Proteomes" id="UP000734218">
    <property type="component" value="Unassembled WGS sequence"/>
</dbReference>
<dbReference type="InterPro" id="IPR021150">
    <property type="entry name" value="Ubiq_cyt_c_chap"/>
</dbReference>
<keyword evidence="4" id="KW-1185">Reference proteome</keyword>
<evidence type="ECO:0000313" key="4">
    <source>
        <dbReference type="Proteomes" id="UP000734218"/>
    </source>
</evidence>
<accession>A0ABX0XN45</accession>
<sequence>MQRLFRGRGDDAAAITPLYSAIVTRAREPHWYLDGRVPDTIDGRFDMIAAIMAAVLIRLEDDPAARAPSTHLAEVFMDDMVGQLREIGVGDVVVGKHAGRMMSALGGRLTAYRTSTDPVELKPALVRNIYRGVDPGEAALDHVAAALTRFRSELAQTPSAAILAGTLPPA</sequence>
<feature type="domain" description="Ubiquinol-cytochrome c chaperone" evidence="2">
    <location>
        <begin position="36"/>
        <end position="166"/>
    </location>
</feature>
<name>A0ABX0XN45_9SPHN</name>
<proteinExistence type="inferred from homology"/>
<dbReference type="EMBL" id="JAATJE010000002">
    <property type="protein sequence ID" value="NJC34798.1"/>
    <property type="molecule type" value="Genomic_DNA"/>
</dbReference>
<comment type="caution">
    <text evidence="3">The sequence shown here is derived from an EMBL/GenBank/DDBJ whole genome shotgun (WGS) entry which is preliminary data.</text>
</comment>
<evidence type="ECO:0000313" key="3">
    <source>
        <dbReference type="EMBL" id="NJC34798.1"/>
    </source>
</evidence>
<gene>
    <name evidence="3" type="ORF">GGR88_002312</name>
</gene>
<evidence type="ECO:0000259" key="2">
    <source>
        <dbReference type="Pfam" id="PF03981"/>
    </source>
</evidence>
<dbReference type="Pfam" id="PF03981">
    <property type="entry name" value="Ubiq_cyt_C_chap"/>
    <property type="match status" value="1"/>
</dbReference>
<organism evidence="3 4">
    <name type="scientific">Sphingomonas jejuensis</name>
    <dbReference type="NCBI Taxonomy" id="904715"/>
    <lineage>
        <taxon>Bacteria</taxon>
        <taxon>Pseudomonadati</taxon>
        <taxon>Pseudomonadota</taxon>
        <taxon>Alphaproteobacteria</taxon>
        <taxon>Sphingomonadales</taxon>
        <taxon>Sphingomonadaceae</taxon>
        <taxon>Sphingomonas</taxon>
    </lineage>
</organism>
<comment type="similarity">
    <text evidence="1">Belongs to the UPF0174 family.</text>
</comment>
<reference evidence="3 4" key="1">
    <citation type="submission" date="2020-03" db="EMBL/GenBank/DDBJ databases">
        <title>Genomic Encyclopedia of Type Strains, Phase IV (KMG-IV): sequencing the most valuable type-strain genomes for metagenomic binning, comparative biology and taxonomic classification.</title>
        <authorList>
            <person name="Goeker M."/>
        </authorList>
    </citation>
    <scope>NUCLEOTIDE SEQUENCE [LARGE SCALE GENOMIC DNA]</scope>
    <source>
        <strain evidence="3 4">DSM 27651</strain>
    </source>
</reference>
<evidence type="ECO:0000256" key="1">
    <source>
        <dbReference type="ARBA" id="ARBA00006436"/>
    </source>
</evidence>